<protein>
    <recommendedName>
        <fullName evidence="7">EamA domain-containing protein</fullName>
    </recommendedName>
</protein>
<dbReference type="Proteomes" id="UP000216852">
    <property type="component" value="Unassembled WGS sequence"/>
</dbReference>
<comment type="similarity">
    <text evidence="2">Belongs to the EamA transporter family.</text>
</comment>
<feature type="transmembrane region" description="Helical" evidence="6">
    <location>
        <begin position="159"/>
        <end position="181"/>
    </location>
</feature>
<name>A0ABX4H0U3_9BACI</name>
<comment type="subcellular location">
    <subcellularLocation>
        <location evidence="1">Endomembrane system</location>
        <topology evidence="1">Multi-pass membrane protein</topology>
    </subcellularLocation>
</comment>
<comment type="caution">
    <text evidence="8">The sequence shown here is derived from an EMBL/GenBank/DDBJ whole genome shotgun (WGS) entry which is preliminary data.</text>
</comment>
<dbReference type="PANTHER" id="PTHR32322:SF2">
    <property type="entry name" value="EAMA DOMAIN-CONTAINING PROTEIN"/>
    <property type="match status" value="1"/>
</dbReference>
<dbReference type="InterPro" id="IPR037185">
    <property type="entry name" value="EmrE-like"/>
</dbReference>
<accession>A0ABX4H0U3</accession>
<feature type="transmembrane region" description="Helical" evidence="6">
    <location>
        <begin position="258"/>
        <end position="276"/>
    </location>
</feature>
<evidence type="ECO:0000256" key="6">
    <source>
        <dbReference type="SAM" id="Phobius"/>
    </source>
</evidence>
<evidence type="ECO:0000313" key="8">
    <source>
        <dbReference type="EMBL" id="PAE00734.1"/>
    </source>
</evidence>
<keyword evidence="9" id="KW-1185">Reference proteome</keyword>
<dbReference type="SUPFAM" id="SSF103481">
    <property type="entry name" value="Multidrug resistance efflux transporter EmrE"/>
    <property type="match status" value="2"/>
</dbReference>
<feature type="domain" description="EamA" evidence="7">
    <location>
        <begin position="162"/>
        <end position="297"/>
    </location>
</feature>
<evidence type="ECO:0000256" key="5">
    <source>
        <dbReference type="ARBA" id="ARBA00023136"/>
    </source>
</evidence>
<dbReference type="Pfam" id="PF00892">
    <property type="entry name" value="EamA"/>
    <property type="match status" value="2"/>
</dbReference>
<feature type="transmembrane region" description="Helical" evidence="6">
    <location>
        <begin position="282"/>
        <end position="301"/>
    </location>
</feature>
<evidence type="ECO:0000256" key="3">
    <source>
        <dbReference type="ARBA" id="ARBA00022692"/>
    </source>
</evidence>
<keyword evidence="4 6" id="KW-1133">Transmembrane helix</keyword>
<dbReference type="RefSeq" id="WP_095220258.1">
    <property type="nucleotide sequence ID" value="NZ_NPBJ01000010.1"/>
</dbReference>
<organism evidence="8 9">
    <name type="scientific">Terribacillus saccharophilus</name>
    <dbReference type="NCBI Taxonomy" id="361277"/>
    <lineage>
        <taxon>Bacteria</taxon>
        <taxon>Bacillati</taxon>
        <taxon>Bacillota</taxon>
        <taxon>Bacilli</taxon>
        <taxon>Bacillales</taxon>
        <taxon>Bacillaceae</taxon>
        <taxon>Terribacillus</taxon>
    </lineage>
</organism>
<evidence type="ECO:0000313" key="9">
    <source>
        <dbReference type="Proteomes" id="UP000216852"/>
    </source>
</evidence>
<feature type="transmembrane region" description="Helical" evidence="6">
    <location>
        <begin position="76"/>
        <end position="92"/>
    </location>
</feature>
<dbReference type="Gene3D" id="1.10.3730.20">
    <property type="match status" value="1"/>
</dbReference>
<keyword evidence="5 6" id="KW-0472">Membrane</keyword>
<feature type="transmembrane region" description="Helical" evidence="6">
    <location>
        <begin position="44"/>
        <end position="64"/>
    </location>
</feature>
<sequence length="322" mass="35893">MVEPVRDRLRMNHTKAIFLAIFVTFLWSTSWVFIKYGLEEIPPILYAGLRYGIAAICLLPFLLIRKNLKSLKQLKIKDFILIAILGVFHYTLTQGAQFVALKYLPASTVTLMLNFTTVLVALFSISFLNEKLNSIKWVGIGINVAGIVIFFAANNEFNAQLIGIFIAAFGVLFNAISSILGRSINRKKNSPPVVITCLSMIVGSILLFVTSYIRGEQLPSLGMSEWSIIVWLAVINTALAFTLWNISLRELTAAESSITTNTMPIQITIMVSIFYGESISPIEIVGILITCLGTFLVQFNFKSKTKKSKQVIPLSNEKRKVL</sequence>
<feature type="transmembrane region" description="Helical" evidence="6">
    <location>
        <begin position="104"/>
        <end position="128"/>
    </location>
</feature>
<evidence type="ECO:0000259" key="7">
    <source>
        <dbReference type="Pfam" id="PF00892"/>
    </source>
</evidence>
<evidence type="ECO:0000256" key="1">
    <source>
        <dbReference type="ARBA" id="ARBA00004127"/>
    </source>
</evidence>
<gene>
    <name evidence="8" type="ORF">CHH48_05505</name>
</gene>
<feature type="transmembrane region" description="Helical" evidence="6">
    <location>
        <begin position="16"/>
        <end position="38"/>
    </location>
</feature>
<evidence type="ECO:0000256" key="4">
    <source>
        <dbReference type="ARBA" id="ARBA00022989"/>
    </source>
</evidence>
<feature type="transmembrane region" description="Helical" evidence="6">
    <location>
        <begin position="135"/>
        <end position="153"/>
    </location>
</feature>
<dbReference type="PANTHER" id="PTHR32322">
    <property type="entry name" value="INNER MEMBRANE TRANSPORTER"/>
    <property type="match status" value="1"/>
</dbReference>
<dbReference type="InterPro" id="IPR050638">
    <property type="entry name" value="AA-Vitamin_Transporters"/>
</dbReference>
<reference evidence="8 9" key="1">
    <citation type="submission" date="2017-07" db="EMBL/GenBank/DDBJ databases">
        <title>Isolation and whole genome analysis of endospore-forming bacteria from heroin.</title>
        <authorList>
            <person name="Kalinowski J."/>
            <person name="Ahrens B."/>
            <person name="Al-Dilaimi A."/>
            <person name="Winkler A."/>
            <person name="Wibberg D."/>
            <person name="Schleenbecker U."/>
            <person name="Ruckert C."/>
            <person name="Wolfel R."/>
            <person name="Grass G."/>
        </authorList>
    </citation>
    <scope>NUCLEOTIDE SEQUENCE [LARGE SCALE GENOMIC DNA]</scope>
    <source>
        <strain evidence="8 9">7517-1</strain>
    </source>
</reference>
<dbReference type="EMBL" id="NPBJ01000010">
    <property type="protein sequence ID" value="PAE00734.1"/>
    <property type="molecule type" value="Genomic_DNA"/>
</dbReference>
<feature type="transmembrane region" description="Helical" evidence="6">
    <location>
        <begin position="193"/>
        <end position="214"/>
    </location>
</feature>
<dbReference type="InterPro" id="IPR000620">
    <property type="entry name" value="EamA_dom"/>
</dbReference>
<feature type="transmembrane region" description="Helical" evidence="6">
    <location>
        <begin position="226"/>
        <end position="246"/>
    </location>
</feature>
<keyword evidence="3 6" id="KW-0812">Transmembrane</keyword>
<evidence type="ECO:0000256" key="2">
    <source>
        <dbReference type="ARBA" id="ARBA00007362"/>
    </source>
</evidence>
<feature type="domain" description="EamA" evidence="7">
    <location>
        <begin position="15"/>
        <end position="151"/>
    </location>
</feature>
<proteinExistence type="inferred from homology"/>